<gene>
    <name evidence="1" type="ORF">SAMN02745191_0693</name>
</gene>
<evidence type="ECO:0000313" key="1">
    <source>
        <dbReference type="EMBL" id="SJZ45641.1"/>
    </source>
</evidence>
<sequence>MKYSIKTITIDSPFPIKQSGFIQQVNPISQVHDDLHARILSFEDNDKILFLLSCDNLGFRIHVQDEIERQLTLRKEKQCHVILSSTHTHFAPDPHDEKYQAFFIDKIVQACISLEYTESNLFMCYQHEKFDKVGRSRISNHTANVVLQTLSIYDGDKRVITCITHNCHPTILNGDTPFFSSEYPGYTLQHLSDMYKETFFTFFQGASGDISSRFTRISQDYAGVEYLGNILVNEVNTMLFNEKNFKSFDSIDFTAKDLPLEHDFTPIDLSLIPDGLTDREKETINIGIKVREELLKNPEQLNKEVRISRVKLGEIKLIFSPNELFSYYTKAINEDDSMLICYSNGYSPYVTGINENFITYEKFTDTLTPATKHALFDLIKDLSNN</sequence>
<dbReference type="STRING" id="118967.SAMN02745191_0693"/>
<name>A0A1T4KTA2_9FIRM</name>
<protein>
    <recommendedName>
        <fullName evidence="3">Neutral/alkaline non-lysosomal ceramidase, N-terminal</fullName>
    </recommendedName>
</protein>
<accession>A0A1T4KTA2</accession>
<reference evidence="2" key="1">
    <citation type="submission" date="2017-02" db="EMBL/GenBank/DDBJ databases">
        <authorList>
            <person name="Varghese N."/>
            <person name="Submissions S."/>
        </authorList>
    </citation>
    <scope>NUCLEOTIDE SEQUENCE [LARGE SCALE GENOMIC DNA]</scope>
    <source>
        <strain evidence="2">ATCC 25662</strain>
    </source>
</reference>
<evidence type="ECO:0008006" key="3">
    <source>
        <dbReference type="Google" id="ProtNLM"/>
    </source>
</evidence>
<organism evidence="1 2">
    <name type="scientific">Anaerorhabdus furcosa</name>
    <dbReference type="NCBI Taxonomy" id="118967"/>
    <lineage>
        <taxon>Bacteria</taxon>
        <taxon>Bacillati</taxon>
        <taxon>Bacillota</taxon>
        <taxon>Erysipelotrichia</taxon>
        <taxon>Erysipelotrichales</taxon>
        <taxon>Erysipelotrichaceae</taxon>
        <taxon>Anaerorhabdus</taxon>
    </lineage>
</organism>
<keyword evidence="2" id="KW-1185">Reference proteome</keyword>
<dbReference type="OrthoDB" id="2579961at2"/>
<evidence type="ECO:0000313" key="2">
    <source>
        <dbReference type="Proteomes" id="UP000243297"/>
    </source>
</evidence>
<proteinExistence type="predicted"/>
<dbReference type="RefSeq" id="WP_078711113.1">
    <property type="nucleotide sequence ID" value="NZ_FUWY01000001.1"/>
</dbReference>
<dbReference type="EMBL" id="FUWY01000001">
    <property type="protein sequence ID" value="SJZ45641.1"/>
    <property type="molecule type" value="Genomic_DNA"/>
</dbReference>
<dbReference type="AlphaFoldDB" id="A0A1T4KTA2"/>
<dbReference type="Proteomes" id="UP000243297">
    <property type="component" value="Unassembled WGS sequence"/>
</dbReference>